<accession>A0ABQ6G1H2</accession>
<dbReference type="Gene3D" id="1.20.120.450">
    <property type="entry name" value="dinb family like domain"/>
    <property type="match status" value="1"/>
</dbReference>
<dbReference type="InterPro" id="IPR024775">
    <property type="entry name" value="DinB-like"/>
</dbReference>
<dbReference type="Proteomes" id="UP001344906">
    <property type="component" value="Unassembled WGS sequence"/>
</dbReference>
<reference evidence="3 4" key="1">
    <citation type="submission" date="2023-02" db="EMBL/GenBank/DDBJ databases">
        <title>Dictyobacter halimunensis sp. nov., a new member of the class Ktedonobacteria from forest soil in a geothermal area.</title>
        <authorList>
            <person name="Rachmania M.K."/>
            <person name="Ningsih F."/>
            <person name="Sakai Y."/>
            <person name="Yabe S."/>
            <person name="Yokota A."/>
            <person name="Sjamsuridzal W."/>
        </authorList>
    </citation>
    <scope>NUCLEOTIDE SEQUENCE [LARGE SCALE GENOMIC DNA]</scope>
    <source>
        <strain evidence="3 4">S3.2.2.5</strain>
    </source>
</reference>
<dbReference type="EMBL" id="BSRI01000002">
    <property type="protein sequence ID" value="GLV58637.1"/>
    <property type="molecule type" value="Genomic_DNA"/>
</dbReference>
<feature type="domain" description="DinB-like" evidence="2">
    <location>
        <begin position="14"/>
        <end position="151"/>
    </location>
</feature>
<comment type="caution">
    <text evidence="3">The sequence shown here is derived from an EMBL/GenBank/DDBJ whole genome shotgun (WGS) entry which is preliminary data.</text>
</comment>
<keyword evidence="4" id="KW-1185">Reference proteome</keyword>
<evidence type="ECO:0000313" key="4">
    <source>
        <dbReference type="Proteomes" id="UP001344906"/>
    </source>
</evidence>
<gene>
    <name evidence="3" type="ORF">KDH_54670</name>
</gene>
<dbReference type="PROSITE" id="PS50005">
    <property type="entry name" value="TPR"/>
    <property type="match status" value="1"/>
</dbReference>
<keyword evidence="1" id="KW-0802">TPR repeat</keyword>
<organism evidence="3 4">
    <name type="scientific">Dictyobacter halimunensis</name>
    <dbReference type="NCBI Taxonomy" id="3026934"/>
    <lineage>
        <taxon>Bacteria</taxon>
        <taxon>Bacillati</taxon>
        <taxon>Chloroflexota</taxon>
        <taxon>Ktedonobacteria</taxon>
        <taxon>Ktedonobacterales</taxon>
        <taxon>Dictyobacteraceae</taxon>
        <taxon>Dictyobacter</taxon>
    </lineage>
</organism>
<dbReference type="Pfam" id="PF12867">
    <property type="entry name" value="DinB_2"/>
    <property type="match status" value="1"/>
</dbReference>
<evidence type="ECO:0000313" key="3">
    <source>
        <dbReference type="EMBL" id="GLV58637.1"/>
    </source>
</evidence>
<name>A0ABQ6G1H2_9CHLR</name>
<proteinExistence type="predicted"/>
<dbReference type="InterPro" id="IPR019734">
    <property type="entry name" value="TPR_rpt"/>
</dbReference>
<dbReference type="SUPFAM" id="SSF109854">
    <property type="entry name" value="DinB/YfiT-like putative metalloenzymes"/>
    <property type="match status" value="1"/>
</dbReference>
<dbReference type="NCBIfam" id="NF047558">
    <property type="entry name" value="TPR_END_plus"/>
    <property type="match status" value="1"/>
</dbReference>
<dbReference type="InterPro" id="IPR034660">
    <property type="entry name" value="DinB/YfiT-like"/>
</dbReference>
<sequence length="235" mass="27292">MTQHAFKPLLLDLLSQAQDRQNAFFQQLPSAELEIIGEPDYWSAKDHVAHLTFWRRRLVARVQAILHGETPPPSGDFERINTIVFTENRYRTWPDILAESDQVYAELITLTERLTEEDLTAFNRFDWIGQGLPLYLLYMGSCYEHTQIHLGYYLTERHNAQRAREIHEEWTGSVINREEAPDALKGNLLYNLACFYATHSYMEEARATLQQGVALDPQNEEFARTDPDLAGLYSR</sequence>
<evidence type="ECO:0000256" key="1">
    <source>
        <dbReference type="PROSITE-ProRule" id="PRU00339"/>
    </source>
</evidence>
<dbReference type="RefSeq" id="WP_338254916.1">
    <property type="nucleotide sequence ID" value="NZ_BSRI01000002.1"/>
</dbReference>
<evidence type="ECO:0000259" key="2">
    <source>
        <dbReference type="Pfam" id="PF12867"/>
    </source>
</evidence>
<protein>
    <recommendedName>
        <fullName evidence="2">DinB-like domain-containing protein</fullName>
    </recommendedName>
</protein>
<feature type="repeat" description="TPR" evidence="1">
    <location>
        <begin position="186"/>
        <end position="219"/>
    </location>
</feature>